<dbReference type="PANTHER" id="PTHR40254">
    <property type="entry name" value="BLR0577 PROTEIN"/>
    <property type="match status" value="1"/>
</dbReference>
<feature type="domain" description="FAD-dependent urate hydroxylase HpyO/Asp monooxygenase CreE-like FAD/NAD(P)-binding" evidence="1">
    <location>
        <begin position="7"/>
        <end position="110"/>
    </location>
</feature>
<organism evidence="2 3">
    <name type="scientific">Puia dinghuensis</name>
    <dbReference type="NCBI Taxonomy" id="1792502"/>
    <lineage>
        <taxon>Bacteria</taxon>
        <taxon>Pseudomonadati</taxon>
        <taxon>Bacteroidota</taxon>
        <taxon>Chitinophagia</taxon>
        <taxon>Chitinophagales</taxon>
        <taxon>Chitinophagaceae</taxon>
        <taxon>Puia</taxon>
    </lineage>
</organism>
<keyword evidence="3" id="KW-1185">Reference proteome</keyword>
<dbReference type="Gene3D" id="3.50.50.60">
    <property type="entry name" value="FAD/NAD(P)-binding domain"/>
    <property type="match status" value="1"/>
</dbReference>
<name>A0A8J2UBU2_9BACT</name>
<evidence type="ECO:0000313" key="3">
    <source>
        <dbReference type="Proteomes" id="UP000607559"/>
    </source>
</evidence>
<dbReference type="InterPro" id="IPR052189">
    <property type="entry name" value="L-asp_N-monooxygenase_NS-form"/>
</dbReference>
<reference evidence="2" key="2">
    <citation type="submission" date="2020-09" db="EMBL/GenBank/DDBJ databases">
        <authorList>
            <person name="Sun Q."/>
            <person name="Zhou Y."/>
        </authorList>
    </citation>
    <scope>NUCLEOTIDE SEQUENCE</scope>
    <source>
        <strain evidence="2">CGMCC 1.15448</strain>
    </source>
</reference>
<proteinExistence type="predicted"/>
<sequence>MGDAFCTDVDYHLLNVPAGKMSAYDDNPGDLVEWLSLAGYDYNPYSFIPRRLYKNYIFYTLEKEMACGAGYVQVEFIRGEATDVSEERRGVVVDGRDTIQADMVILALGNFPPGNLRLEDNAYLNLPGYYRSAWESDFFRELDTDDPVLLLGTGLTMVDMVLTLHQRGHRGGIFVLSTHGYVPTSHMPPGVYHSFERELYEAEDVVGLFKVIRANIRKAKAMNIDWRAVIDSIRPFTQKVWLKLSIRERWRFLEHLRHIWGVARHRMPADNAALVEQLIQTGQVQVLAGRVSSIGATGQTGFQIMYKERGSRLERVIYSKVIVNCMGPELNWNRIKQPLVTNLLNKGVIDTDELRLGVNCMPDGAIIGKNGRVSEFLYTIGPTTKGILWESTAVPEIRHQALQLTNLVFRVVIHSLL</sequence>
<dbReference type="InterPro" id="IPR036188">
    <property type="entry name" value="FAD/NAD-bd_sf"/>
</dbReference>
<gene>
    <name evidence="2" type="ORF">GCM10011511_16130</name>
</gene>
<dbReference type="EMBL" id="BMJC01000002">
    <property type="protein sequence ID" value="GGA93619.1"/>
    <property type="molecule type" value="Genomic_DNA"/>
</dbReference>
<protein>
    <recommendedName>
        <fullName evidence="1">FAD-dependent urate hydroxylase HpyO/Asp monooxygenase CreE-like FAD/NAD(P)-binding domain-containing protein</fullName>
    </recommendedName>
</protein>
<dbReference type="InterPro" id="IPR038732">
    <property type="entry name" value="HpyO/CreE_NAD-binding"/>
</dbReference>
<dbReference type="PANTHER" id="PTHR40254:SF1">
    <property type="entry name" value="BLR0577 PROTEIN"/>
    <property type="match status" value="1"/>
</dbReference>
<comment type="caution">
    <text evidence="2">The sequence shown here is derived from an EMBL/GenBank/DDBJ whole genome shotgun (WGS) entry which is preliminary data.</text>
</comment>
<reference evidence="2" key="1">
    <citation type="journal article" date="2014" name="Int. J. Syst. Evol. Microbiol.">
        <title>Complete genome sequence of Corynebacterium casei LMG S-19264T (=DSM 44701T), isolated from a smear-ripened cheese.</title>
        <authorList>
            <consortium name="US DOE Joint Genome Institute (JGI-PGF)"/>
            <person name="Walter F."/>
            <person name="Albersmeier A."/>
            <person name="Kalinowski J."/>
            <person name="Ruckert C."/>
        </authorList>
    </citation>
    <scope>NUCLEOTIDE SEQUENCE</scope>
    <source>
        <strain evidence="2">CGMCC 1.15448</strain>
    </source>
</reference>
<dbReference type="SUPFAM" id="SSF51905">
    <property type="entry name" value="FAD/NAD(P)-binding domain"/>
    <property type="match status" value="1"/>
</dbReference>
<dbReference type="Proteomes" id="UP000607559">
    <property type="component" value="Unassembled WGS sequence"/>
</dbReference>
<dbReference type="AlphaFoldDB" id="A0A8J2UBU2"/>
<dbReference type="Pfam" id="PF13454">
    <property type="entry name" value="NAD_binding_9"/>
    <property type="match status" value="1"/>
</dbReference>
<evidence type="ECO:0000259" key="1">
    <source>
        <dbReference type="Pfam" id="PF13454"/>
    </source>
</evidence>
<accession>A0A8J2UBU2</accession>
<evidence type="ECO:0000313" key="2">
    <source>
        <dbReference type="EMBL" id="GGA93619.1"/>
    </source>
</evidence>